<dbReference type="GO" id="GO:0003824">
    <property type="term" value="F:catalytic activity"/>
    <property type="evidence" value="ECO:0007669"/>
    <property type="project" value="InterPro"/>
</dbReference>
<dbReference type="PANTHER" id="PTHR46648">
    <property type="entry name" value="HIT FAMILY PROTEIN 1"/>
    <property type="match status" value="1"/>
</dbReference>
<dbReference type="InterPro" id="IPR036265">
    <property type="entry name" value="HIT-like_sf"/>
</dbReference>
<organism evidence="5 6">
    <name type="scientific">Halobacteriovorax marinus (strain ATCC BAA-682 / DSM 15412 / SJ)</name>
    <name type="common">Bacteriovorax marinus</name>
    <dbReference type="NCBI Taxonomy" id="862908"/>
    <lineage>
        <taxon>Bacteria</taxon>
        <taxon>Pseudomonadati</taxon>
        <taxon>Bdellovibrionota</taxon>
        <taxon>Bacteriovoracia</taxon>
        <taxon>Bacteriovoracales</taxon>
        <taxon>Halobacteriovoraceae</taxon>
        <taxon>Halobacteriovorax</taxon>
    </lineage>
</organism>
<dbReference type="PANTHER" id="PTHR46648:SF1">
    <property type="entry name" value="ADENOSINE 5'-MONOPHOSPHORAMIDASE HNT1"/>
    <property type="match status" value="1"/>
</dbReference>
<dbReference type="EMBL" id="FQ312005">
    <property type="protein sequence ID" value="CBW26034.1"/>
    <property type="molecule type" value="Genomic_DNA"/>
</dbReference>
<evidence type="ECO:0000259" key="4">
    <source>
        <dbReference type="PROSITE" id="PS51084"/>
    </source>
</evidence>
<dbReference type="GO" id="GO:0009117">
    <property type="term" value="P:nucleotide metabolic process"/>
    <property type="evidence" value="ECO:0007669"/>
    <property type="project" value="TreeGrafter"/>
</dbReference>
<feature type="active site" description="Tele-AMP-histidine intermediate" evidence="1">
    <location>
        <position position="100"/>
    </location>
</feature>
<proteinExistence type="predicted"/>
<sequence>MDDCIFCKILKGESPASFVYRNDKVSAFMDLNPINKGHVLVIPNEHHKRFAGVDNDTVGEMFKVAQKILKSIESSSIACEGANLFVSDGEVAGQEPPHTHLHITPRFKGDGYRMGFSGTDADESSREKLDETAEIIKSAL</sequence>
<accession>E1WYI6</accession>
<dbReference type="Proteomes" id="UP000008963">
    <property type="component" value="Chromosome"/>
</dbReference>
<evidence type="ECO:0000256" key="2">
    <source>
        <dbReference type="PIRSR" id="PIRSR601310-3"/>
    </source>
</evidence>
<dbReference type="HOGENOM" id="CLU_056776_3_2_7"/>
<dbReference type="OrthoDB" id="9784774at2"/>
<dbReference type="Pfam" id="PF01230">
    <property type="entry name" value="HIT"/>
    <property type="match status" value="1"/>
</dbReference>
<dbReference type="SUPFAM" id="SSF54197">
    <property type="entry name" value="HIT-like"/>
    <property type="match status" value="1"/>
</dbReference>
<gene>
    <name evidence="5" type="ordered locus">BMS_1156</name>
</gene>
<reference evidence="6" key="1">
    <citation type="journal article" date="2013" name="ISME J.">
        <title>A small predatory core genome in the divergent marine Bacteriovorax marinus SJ and the terrestrial Bdellovibrio bacteriovorus.</title>
        <authorList>
            <person name="Crossman L.C."/>
            <person name="Chen H."/>
            <person name="Cerdeno-Tarraga A.M."/>
            <person name="Brooks K."/>
            <person name="Quail M.A."/>
            <person name="Pineiro S.A."/>
            <person name="Hobley L."/>
            <person name="Sockett R.E."/>
            <person name="Bentley S.D."/>
            <person name="Parkhill J."/>
            <person name="Williams H.N."/>
            <person name="Stine O.C."/>
        </authorList>
    </citation>
    <scope>NUCLEOTIDE SEQUENCE [LARGE SCALE GENOMIC DNA]</scope>
    <source>
        <strain evidence="6">ATCC BAA-682 / DSM 15412 / SJ</strain>
    </source>
</reference>
<dbReference type="eggNOG" id="COG0537">
    <property type="taxonomic scope" value="Bacteria"/>
</dbReference>
<dbReference type="Gene3D" id="3.30.428.10">
    <property type="entry name" value="HIT-like"/>
    <property type="match status" value="1"/>
</dbReference>
<name>E1WYI6_HALMS</name>
<dbReference type="AlphaFoldDB" id="E1WYI6"/>
<evidence type="ECO:0000313" key="6">
    <source>
        <dbReference type="Proteomes" id="UP000008963"/>
    </source>
</evidence>
<dbReference type="PATRIC" id="fig|862908.3.peg.1100"/>
<protein>
    <submittedName>
        <fullName evidence="5">HIT-family protein</fullName>
    </submittedName>
</protein>
<dbReference type="PROSITE" id="PS51084">
    <property type="entry name" value="HIT_2"/>
    <property type="match status" value="1"/>
</dbReference>
<dbReference type="KEGG" id="bmx:BMS_1156"/>
<feature type="domain" description="HIT" evidence="4">
    <location>
        <begin position="5"/>
        <end position="113"/>
    </location>
</feature>
<evidence type="ECO:0000256" key="1">
    <source>
        <dbReference type="PIRSR" id="PIRSR601310-1"/>
    </source>
</evidence>
<feature type="short sequence motif" description="Histidine triad motif" evidence="2 3">
    <location>
        <begin position="98"/>
        <end position="102"/>
    </location>
</feature>
<dbReference type="RefSeq" id="WP_014243818.1">
    <property type="nucleotide sequence ID" value="NC_016620.1"/>
</dbReference>
<dbReference type="InterPro" id="IPR011146">
    <property type="entry name" value="HIT-like"/>
</dbReference>
<keyword evidence="6" id="KW-1185">Reference proteome</keyword>
<dbReference type="STRING" id="862908.BMS_1156"/>
<evidence type="ECO:0000256" key="3">
    <source>
        <dbReference type="PROSITE-ProRule" id="PRU00464"/>
    </source>
</evidence>
<dbReference type="PRINTS" id="PR00332">
    <property type="entry name" value="HISTRIAD"/>
</dbReference>
<evidence type="ECO:0000313" key="5">
    <source>
        <dbReference type="EMBL" id="CBW26034.1"/>
    </source>
</evidence>
<dbReference type="InterPro" id="IPR001310">
    <property type="entry name" value="Histidine_triad_HIT"/>
</dbReference>